<dbReference type="CDD" id="cd00377">
    <property type="entry name" value="ICL_PEPM"/>
    <property type="match status" value="1"/>
</dbReference>
<name>A0A2A2ET66_9GAMM</name>
<dbReference type="InterPro" id="IPR018523">
    <property type="entry name" value="Isocitrate_lyase_ph_CS"/>
</dbReference>
<comment type="caution">
    <text evidence="2">The sequence shown here is derived from an EMBL/GenBank/DDBJ whole genome shotgun (WGS) entry which is preliminary data.</text>
</comment>
<dbReference type="OrthoDB" id="9771433at2"/>
<dbReference type="PROSITE" id="PS00161">
    <property type="entry name" value="ISOCITRATE_LYASE"/>
    <property type="match status" value="1"/>
</dbReference>
<dbReference type="GO" id="GO:0046872">
    <property type="term" value="F:metal ion binding"/>
    <property type="evidence" value="ECO:0007669"/>
    <property type="project" value="UniProtKB-KW"/>
</dbReference>
<dbReference type="SUPFAM" id="SSF51621">
    <property type="entry name" value="Phosphoenolpyruvate/pyruvate domain"/>
    <property type="match status" value="1"/>
</dbReference>
<dbReference type="EMBL" id="NSKB01000006">
    <property type="protein sequence ID" value="PAU75579.1"/>
    <property type="molecule type" value="Genomic_DNA"/>
</dbReference>
<dbReference type="InterPro" id="IPR040442">
    <property type="entry name" value="Pyrv_kinase-like_dom_sf"/>
</dbReference>
<reference evidence="2 3" key="1">
    <citation type="submission" date="2017-08" db="EMBL/GenBank/DDBJ databases">
        <title>Halomonas alkalisoli sp. nov., isolated from saline alkaline soil.</title>
        <authorList>
            <person name="Wang D."/>
            <person name="Zhang G."/>
        </authorList>
    </citation>
    <scope>NUCLEOTIDE SEQUENCE [LARGE SCALE GENOMIC DNA]</scope>
    <source>
        <strain evidence="2 3">WRN001</strain>
    </source>
</reference>
<dbReference type="Gene3D" id="3.20.20.60">
    <property type="entry name" value="Phosphoenolpyruvate-binding domains"/>
    <property type="match status" value="1"/>
</dbReference>
<evidence type="ECO:0000313" key="3">
    <source>
        <dbReference type="Proteomes" id="UP000217771"/>
    </source>
</evidence>
<evidence type="ECO:0000256" key="1">
    <source>
        <dbReference type="ARBA" id="ARBA00022723"/>
    </source>
</evidence>
<dbReference type="AlphaFoldDB" id="A0A2A2ET66"/>
<dbReference type="InterPro" id="IPR039556">
    <property type="entry name" value="ICL/PEPM"/>
</dbReference>
<gene>
    <name evidence="2" type="ORF">CK498_16770</name>
</gene>
<dbReference type="Pfam" id="PF13714">
    <property type="entry name" value="PEP_mutase"/>
    <property type="match status" value="1"/>
</dbReference>
<dbReference type="InterPro" id="IPR015813">
    <property type="entry name" value="Pyrv/PenolPyrv_kinase-like_dom"/>
</dbReference>
<dbReference type="GO" id="GO:0016833">
    <property type="term" value="F:oxo-acid-lyase activity"/>
    <property type="evidence" value="ECO:0007669"/>
    <property type="project" value="UniProtKB-ARBA"/>
</dbReference>
<proteinExistence type="predicted"/>
<evidence type="ECO:0000313" key="2">
    <source>
        <dbReference type="EMBL" id="PAU75579.1"/>
    </source>
</evidence>
<dbReference type="PANTHER" id="PTHR42905">
    <property type="entry name" value="PHOSPHOENOLPYRUVATE CARBOXYLASE"/>
    <property type="match status" value="1"/>
</dbReference>
<organism evidence="2 3">
    <name type="scientific">Halomonas salipaludis</name>
    <dbReference type="NCBI Taxonomy" id="2032625"/>
    <lineage>
        <taxon>Bacteria</taxon>
        <taxon>Pseudomonadati</taxon>
        <taxon>Pseudomonadota</taxon>
        <taxon>Gammaproteobacteria</taxon>
        <taxon>Oceanospirillales</taxon>
        <taxon>Halomonadaceae</taxon>
        <taxon>Halomonas</taxon>
    </lineage>
</organism>
<dbReference type="Proteomes" id="UP000217771">
    <property type="component" value="Unassembled WGS sequence"/>
</dbReference>
<dbReference type="PANTHER" id="PTHR42905:SF5">
    <property type="entry name" value="CARBOXYVINYL-CARBOXYPHOSPHONATE PHOSPHORYLMUTASE, CHLOROPLASTIC"/>
    <property type="match status" value="1"/>
</dbReference>
<dbReference type="RefSeq" id="WP_095622005.1">
    <property type="nucleotide sequence ID" value="NZ_NSKB01000006.1"/>
</dbReference>
<keyword evidence="3" id="KW-1185">Reference proteome</keyword>
<sequence>MNSNLRQLLSREDFLVSPGVYDCYSALLAEQAGFNLVSTTGAGMVNARLGMPDVGIFSMRDNVDTVRMIARSVEVPVSADAEAGYGNAATVWYVVREFEAAGAASVSIEDQVMPKRCGHLQGKEVVPMLEMTRKIEAAVAARYSEDFLIIARTDAIATEGVDGAVARAKAYEAAGADVIFPDAVRDGDDIARIVEAVNIPVRINMGFGIRTRTTTPLMAIPDLKRLGVRWISLSRMLPAAAIRGMSMALKVMRESMESGVVAERPDLVADMSEITELMDYRSYFEVERRFLSEENIERKYGTEEKQ</sequence>
<accession>A0A2A2ET66</accession>
<protein>
    <submittedName>
        <fullName evidence="2">Carboxyvinyl-carboxyphosphonate phosphorylmutase</fullName>
    </submittedName>
</protein>
<keyword evidence="1" id="KW-0479">Metal-binding</keyword>